<dbReference type="CDD" id="cd00121">
    <property type="entry name" value="MATH"/>
    <property type="match status" value="1"/>
</dbReference>
<accession>A0A270R519</accession>
<dbReference type="InterPro" id="IPR045005">
    <property type="entry name" value="BPM1-6"/>
</dbReference>
<dbReference type="InterPro" id="IPR008974">
    <property type="entry name" value="TRAF-like"/>
</dbReference>
<evidence type="ECO:0000256" key="1">
    <source>
        <dbReference type="ARBA" id="ARBA00004906"/>
    </source>
</evidence>
<protein>
    <recommendedName>
        <fullName evidence="4">BTB domain-containing protein</fullName>
    </recommendedName>
</protein>
<reference evidence="3" key="1">
    <citation type="submission" date="2018-04" db="EMBL/GenBank/DDBJ databases">
        <title>WGS assembly of Panicum hallii.</title>
        <authorList>
            <person name="Lovell J."/>
            <person name="Jenkins J."/>
            <person name="Lowry D."/>
            <person name="Mamidi S."/>
            <person name="Sreedasyam A."/>
            <person name="Weng X."/>
            <person name="Barry K."/>
            <person name="Bonette J."/>
            <person name="Campitelli B."/>
            <person name="Daum C."/>
            <person name="Gordon S."/>
            <person name="Gould B."/>
            <person name="Lipzen A."/>
            <person name="Macqueen A."/>
            <person name="Palacio-Mejia J."/>
            <person name="Plott C."/>
            <person name="Shakirov E."/>
            <person name="Shu S."/>
            <person name="Yoshinaga Y."/>
            <person name="Zane M."/>
            <person name="Rokhsar D."/>
            <person name="Grimwood J."/>
            <person name="Schmutz J."/>
            <person name="Juenger T."/>
        </authorList>
    </citation>
    <scope>NUCLEOTIDE SEQUENCE [LARGE SCALE GENOMIC DNA]</scope>
    <source>
        <strain evidence="3">FIL2</strain>
    </source>
</reference>
<dbReference type="PANTHER" id="PTHR26379:SF474">
    <property type="entry name" value="OS08G0228200 PROTEIN"/>
    <property type="match status" value="1"/>
</dbReference>
<dbReference type="SUPFAM" id="SSF49599">
    <property type="entry name" value="TRAF domain-like"/>
    <property type="match status" value="1"/>
</dbReference>
<dbReference type="InterPro" id="IPR056423">
    <property type="entry name" value="BACK_BPM_SPOP"/>
</dbReference>
<organism evidence="3">
    <name type="scientific">Panicum hallii</name>
    <dbReference type="NCBI Taxonomy" id="206008"/>
    <lineage>
        <taxon>Eukaryota</taxon>
        <taxon>Viridiplantae</taxon>
        <taxon>Streptophyta</taxon>
        <taxon>Embryophyta</taxon>
        <taxon>Tracheophyta</taxon>
        <taxon>Spermatophyta</taxon>
        <taxon>Magnoliopsida</taxon>
        <taxon>Liliopsida</taxon>
        <taxon>Poales</taxon>
        <taxon>Poaceae</taxon>
        <taxon>PACMAD clade</taxon>
        <taxon>Panicoideae</taxon>
        <taxon>Panicodae</taxon>
        <taxon>Paniceae</taxon>
        <taxon>Panicinae</taxon>
        <taxon>Panicum</taxon>
        <taxon>Panicum sect. Panicum</taxon>
    </lineage>
</organism>
<dbReference type="GO" id="GO:0016567">
    <property type="term" value="P:protein ubiquitination"/>
    <property type="evidence" value="ECO:0007669"/>
    <property type="project" value="InterPro"/>
</dbReference>
<dbReference type="CDD" id="cd18280">
    <property type="entry name" value="BTB_POZ_BPM_plant"/>
    <property type="match status" value="1"/>
</dbReference>
<evidence type="ECO:0000256" key="2">
    <source>
        <dbReference type="ARBA" id="ARBA00010846"/>
    </source>
</evidence>
<dbReference type="PANTHER" id="PTHR26379">
    <property type="entry name" value="BTB/POZ AND MATH DOMAIN-CONTAINING PROTEIN 1"/>
    <property type="match status" value="1"/>
</dbReference>
<dbReference type="Gramene" id="PAN34243">
    <property type="protein sequence ID" value="PAN34243"/>
    <property type="gene ID" value="PAHAL_6G076900"/>
</dbReference>
<comment type="similarity">
    <text evidence="2">Belongs to the Tdpoz family.</text>
</comment>
<evidence type="ECO:0008006" key="4">
    <source>
        <dbReference type="Google" id="ProtNLM"/>
    </source>
</evidence>
<dbReference type="Gene3D" id="1.25.40.420">
    <property type="match status" value="1"/>
</dbReference>
<dbReference type="Gene3D" id="3.30.710.10">
    <property type="entry name" value="Potassium Channel Kv1.1, Chain A"/>
    <property type="match status" value="1"/>
</dbReference>
<dbReference type="InterPro" id="IPR002083">
    <property type="entry name" value="MATH/TRAF_dom"/>
</dbReference>
<dbReference type="PROSITE" id="PS50097">
    <property type="entry name" value="BTB"/>
    <property type="match status" value="1"/>
</dbReference>
<dbReference type="SMART" id="SM00225">
    <property type="entry name" value="BTB"/>
    <property type="match status" value="1"/>
</dbReference>
<comment type="pathway">
    <text evidence="1">Protein modification; protein ubiquitination.</text>
</comment>
<dbReference type="Pfam" id="PF22486">
    <property type="entry name" value="MATH_2"/>
    <property type="match status" value="1"/>
</dbReference>
<dbReference type="SUPFAM" id="SSF54695">
    <property type="entry name" value="POZ domain"/>
    <property type="match status" value="1"/>
</dbReference>
<dbReference type="Gene3D" id="2.60.210.10">
    <property type="entry name" value="Apoptosis, Tumor Necrosis Factor Receptor Associated Protein 2, Chain A"/>
    <property type="match status" value="1"/>
</dbReference>
<name>A0A270R519_9POAL</name>
<dbReference type="Pfam" id="PF00651">
    <property type="entry name" value="BTB"/>
    <property type="match status" value="1"/>
</dbReference>
<dbReference type="AlphaFoldDB" id="A0A270R519"/>
<dbReference type="PROSITE" id="PS50144">
    <property type="entry name" value="MATH"/>
    <property type="match status" value="1"/>
</dbReference>
<dbReference type="InterPro" id="IPR011333">
    <property type="entry name" value="SKP1/BTB/POZ_sf"/>
</dbReference>
<sequence length="360" mass="40188">MEASQTPIETTGSRCAPETARGRHEFEIAGYSLQKDLSVGNFIKSATFAVGGHDWRIRFYPNDGDVLTAEGKDTVAVFLELISKTAEVRALYDFRLVDLETMQRSKVVAGVTKPSVFSALQPTLGFRKFMKKSVLEGRPFLLSDRLVLVCDVTVIMGTPVSESRTLCNIQVPPSDLVDNLGKLLESEEGADVTFKVEDKVFHAHKIVLAMRSPVFKVELYGPMRDKNQPSITVEDMQPAVFKALLHFIYKDSLPVMDNLDEDENTEMVKHLLVAADRYALERMKLMCENILCKKLDAGSVAAVLALADQHHCSKLKDACIQFINSSTKMDDLVASHGYAHLKRACPTVFADIWEWSAKFH</sequence>
<dbReference type="Pfam" id="PF24570">
    <property type="entry name" value="BACK_BPM_SPOP"/>
    <property type="match status" value="1"/>
</dbReference>
<dbReference type="InterPro" id="IPR000210">
    <property type="entry name" value="BTB/POZ_dom"/>
</dbReference>
<proteinExistence type="inferred from homology"/>
<evidence type="ECO:0000313" key="3">
    <source>
        <dbReference type="EMBL" id="PAN34243.1"/>
    </source>
</evidence>
<gene>
    <name evidence="3" type="ORF">PAHAL_6G076900</name>
</gene>
<dbReference type="Proteomes" id="UP000243499">
    <property type="component" value="Chromosome 6"/>
</dbReference>
<dbReference type="EMBL" id="CM008051">
    <property type="protein sequence ID" value="PAN34243.1"/>
    <property type="molecule type" value="Genomic_DNA"/>
</dbReference>